<dbReference type="Proteomes" id="UP001580430">
    <property type="component" value="Unassembled WGS sequence"/>
</dbReference>
<sequence length="151" mass="15323">MPIQNRIVNGGFESGTLFPWITMNAVVTSQFSHSGMFSARLQGGPVISYLAQFVPANSGATGATGTGSTGATGATGVTGPIGLFSQFQVSENAPNTTGSSAIPVGAAPITLKTITITGVPAGGRIWLTGIVGWESIVGDTIFQLQVLRGQP</sequence>
<protein>
    <submittedName>
        <fullName evidence="1">NTTRR-F1 domain</fullName>
    </submittedName>
</protein>
<keyword evidence="2" id="KW-1185">Reference proteome</keyword>
<dbReference type="Gene3D" id="2.60.120.260">
    <property type="entry name" value="Galactose-binding domain-like"/>
    <property type="match status" value="1"/>
</dbReference>
<name>A0ABV5C1T8_9BACL</name>
<dbReference type="EMBL" id="JBHIRY010000012">
    <property type="protein sequence ID" value="MFB5761484.1"/>
    <property type="molecule type" value="Genomic_DNA"/>
</dbReference>
<proteinExistence type="predicted"/>
<comment type="caution">
    <text evidence="1">The sequence shown here is derived from an EMBL/GenBank/DDBJ whole genome shotgun (WGS) entry which is preliminary data.</text>
</comment>
<dbReference type="NCBIfam" id="NF033675">
    <property type="entry name" value="NTTRR-F1"/>
    <property type="match status" value="1"/>
</dbReference>
<reference evidence="1 2" key="1">
    <citation type="submission" date="2024-09" db="EMBL/GenBank/DDBJ databases">
        <title>Paenibacillus zeirhizospherea sp. nov., isolated from surface of the maize (Zea mays) roots in a horticulture field, Hungary.</title>
        <authorList>
            <person name="Marton D."/>
            <person name="Farkas M."/>
            <person name="Bedics A."/>
            <person name="Toth E."/>
            <person name="Tancsics A."/>
            <person name="Boka K."/>
            <person name="Marati G."/>
            <person name="Kriszt B."/>
            <person name="Cserhati M."/>
        </authorList>
    </citation>
    <scope>NUCLEOTIDE SEQUENCE [LARGE SCALE GENOMIC DNA]</scope>
    <source>
        <strain evidence="1 2">JCM 18446</strain>
    </source>
</reference>
<gene>
    <name evidence="1" type="ORF">ACE5LO_13885</name>
</gene>
<evidence type="ECO:0000313" key="1">
    <source>
        <dbReference type="EMBL" id="MFB5761484.1"/>
    </source>
</evidence>
<accession>A0ABV5C1T8</accession>
<evidence type="ECO:0000313" key="2">
    <source>
        <dbReference type="Proteomes" id="UP001580430"/>
    </source>
</evidence>
<dbReference type="RefSeq" id="WP_375520623.1">
    <property type="nucleotide sequence ID" value="NZ_JBHIRY010000012.1"/>
</dbReference>
<organism evidence="1 2">
    <name type="scientific">Paenibacillus medicaginis</name>
    <dbReference type="NCBI Taxonomy" id="1470560"/>
    <lineage>
        <taxon>Bacteria</taxon>
        <taxon>Bacillati</taxon>
        <taxon>Bacillota</taxon>
        <taxon>Bacilli</taxon>
        <taxon>Bacillales</taxon>
        <taxon>Paenibacillaceae</taxon>
        <taxon>Paenibacillus</taxon>
    </lineage>
</organism>